<name>A0A8S5VDW5_9CAUD</name>
<accession>A0A8S5VDW5</accession>
<organism evidence="1">
    <name type="scientific">Siphoviridae sp. ctGa111</name>
    <dbReference type="NCBI Taxonomy" id="2825413"/>
    <lineage>
        <taxon>Viruses</taxon>
        <taxon>Duplodnaviria</taxon>
        <taxon>Heunggongvirae</taxon>
        <taxon>Uroviricota</taxon>
        <taxon>Caudoviricetes</taxon>
    </lineage>
</organism>
<proteinExistence type="predicted"/>
<protein>
    <submittedName>
        <fullName evidence="1">Uncharacterized protein</fullName>
    </submittedName>
</protein>
<reference evidence="1" key="1">
    <citation type="journal article" date="2021" name="Proc. Natl. Acad. Sci. U.S.A.">
        <title>A Catalog of Tens of Thousands of Viruses from Human Metagenomes Reveals Hidden Associations with Chronic Diseases.</title>
        <authorList>
            <person name="Tisza M.J."/>
            <person name="Buck C.B."/>
        </authorList>
    </citation>
    <scope>NUCLEOTIDE SEQUENCE</scope>
    <source>
        <strain evidence="1">CtGa111</strain>
    </source>
</reference>
<evidence type="ECO:0000313" key="1">
    <source>
        <dbReference type="EMBL" id="DAG04823.1"/>
    </source>
</evidence>
<sequence>MYYKVLKNGRAIDALDHLQFVKYQPKHGIMVNCTEDDAQGIISSNGKYIWHVDGYYYIPVDGYDTVVLQEIDKYEYDQIKALGGTSPEAIIDAYTLTLIEGGLL</sequence>
<dbReference type="EMBL" id="BK016245">
    <property type="protein sequence ID" value="DAG04823.1"/>
    <property type="molecule type" value="Genomic_DNA"/>
</dbReference>